<reference evidence="4 5" key="1">
    <citation type="submission" date="2017-09" db="EMBL/GenBank/DDBJ databases">
        <title>Complete genome sequence of Janthinobacterium svalbardensis PAMC 27463.</title>
        <authorList>
            <person name="Cho Y.-J."/>
            <person name="Cho A."/>
            <person name="Kim O.-S."/>
            <person name="Lee J.-I."/>
        </authorList>
    </citation>
    <scope>NUCLEOTIDE SEQUENCE [LARGE SCALE GENOMIC DNA]</scope>
    <source>
        <strain evidence="4 5">PAMC 27463</strain>
    </source>
</reference>
<name>A0A290WTN3_9BURK</name>
<dbReference type="Gene3D" id="3.30.160.390">
    <property type="entry name" value="Integrase, DNA-binding domain"/>
    <property type="match status" value="1"/>
</dbReference>
<dbReference type="EMBL" id="CP023422">
    <property type="protein sequence ID" value="ATD59956.1"/>
    <property type="molecule type" value="Genomic_DNA"/>
</dbReference>
<dbReference type="InterPro" id="IPR025166">
    <property type="entry name" value="Integrase_DNA_bind_dom"/>
</dbReference>
<evidence type="ECO:0000313" key="4">
    <source>
        <dbReference type="EMBL" id="ATD59956.1"/>
    </source>
</evidence>
<evidence type="ECO:0000313" key="5">
    <source>
        <dbReference type="Proteomes" id="UP000218437"/>
    </source>
</evidence>
<organism evidence="4 5">
    <name type="scientific">Janthinobacterium svalbardensis</name>
    <dbReference type="NCBI Taxonomy" id="368607"/>
    <lineage>
        <taxon>Bacteria</taxon>
        <taxon>Pseudomonadati</taxon>
        <taxon>Pseudomonadota</taxon>
        <taxon>Betaproteobacteria</taxon>
        <taxon>Burkholderiales</taxon>
        <taxon>Oxalobacteraceae</taxon>
        <taxon>Janthinobacterium</taxon>
    </lineage>
</organism>
<evidence type="ECO:0000256" key="2">
    <source>
        <dbReference type="ARBA" id="ARBA00022908"/>
    </source>
</evidence>
<sequence length="224" mass="25799">MDRWNWCGQRHVVKEAAMPRRIEPLTEQQLIQAAPGDKPFKLFDGYGLYVEVMPTGTKVWRMKFRQTDGKENALTFGHYPEVSSALARCRRAVARQMLHDGLDPRTEFDAAHMRPPKPVRRHCLLPVAMDDRKMERCVSQVGRQALERLLGLVFPALSRVVADEGVRNDMQIMLEKIQKERSAEVIDLLYDYCADMIFGCLGLGIDEDDLIEAMRDARVVQRRK</sequence>
<proteinExistence type="inferred from homology"/>
<dbReference type="GO" id="GO:0015074">
    <property type="term" value="P:DNA integration"/>
    <property type="evidence" value="ECO:0007669"/>
    <property type="project" value="UniProtKB-KW"/>
</dbReference>
<protein>
    <recommendedName>
        <fullName evidence="3">Integrase DNA-binding domain-containing protein</fullName>
    </recommendedName>
</protein>
<comment type="similarity">
    <text evidence="1">Belongs to the 'phage' integrase family.</text>
</comment>
<dbReference type="Pfam" id="PF13356">
    <property type="entry name" value="Arm-DNA-bind_3"/>
    <property type="match status" value="1"/>
</dbReference>
<evidence type="ECO:0000259" key="3">
    <source>
        <dbReference type="Pfam" id="PF13356"/>
    </source>
</evidence>
<dbReference type="KEGG" id="jsv:CNX70_06980"/>
<dbReference type="InterPro" id="IPR050808">
    <property type="entry name" value="Phage_Integrase"/>
</dbReference>
<keyword evidence="5" id="KW-1185">Reference proteome</keyword>
<dbReference type="Proteomes" id="UP000218437">
    <property type="component" value="Chromosome"/>
</dbReference>
<dbReference type="AlphaFoldDB" id="A0A290WTN3"/>
<dbReference type="PANTHER" id="PTHR30629:SF2">
    <property type="entry name" value="PROPHAGE INTEGRASE INTS-RELATED"/>
    <property type="match status" value="1"/>
</dbReference>
<dbReference type="InterPro" id="IPR038488">
    <property type="entry name" value="Integrase_DNA-bd_sf"/>
</dbReference>
<accession>A0A290WTN3</accession>
<evidence type="ECO:0000256" key="1">
    <source>
        <dbReference type="ARBA" id="ARBA00008857"/>
    </source>
</evidence>
<feature type="domain" description="Integrase DNA-binding" evidence="3">
    <location>
        <begin position="25"/>
        <end position="107"/>
    </location>
</feature>
<keyword evidence="2" id="KW-0229">DNA integration</keyword>
<dbReference type="PANTHER" id="PTHR30629">
    <property type="entry name" value="PROPHAGE INTEGRASE"/>
    <property type="match status" value="1"/>
</dbReference>
<gene>
    <name evidence="4" type="ORF">CNX70_06980</name>
</gene>